<keyword evidence="13" id="KW-1185">Reference proteome</keyword>
<evidence type="ECO:0000256" key="10">
    <source>
        <dbReference type="SAM" id="Phobius"/>
    </source>
</evidence>
<dbReference type="InterPro" id="IPR035513">
    <property type="entry name" value="Invertase/methylesterase_inhib"/>
</dbReference>
<evidence type="ECO:0000256" key="6">
    <source>
        <dbReference type="ARBA" id="ARBA00022801"/>
    </source>
</evidence>
<evidence type="ECO:0000256" key="3">
    <source>
        <dbReference type="ARBA" id="ARBA00006027"/>
    </source>
</evidence>
<comment type="similarity">
    <text evidence="3">In the N-terminal section; belongs to the PMEI family.</text>
</comment>
<dbReference type="PANTHER" id="PTHR31707">
    <property type="entry name" value="PECTINESTERASE"/>
    <property type="match status" value="1"/>
</dbReference>
<dbReference type="InterPro" id="IPR033131">
    <property type="entry name" value="Pectinesterase_Asp_AS"/>
</dbReference>
<evidence type="ECO:0000256" key="1">
    <source>
        <dbReference type="ARBA" id="ARBA00004191"/>
    </source>
</evidence>
<dbReference type="InterPro" id="IPR006501">
    <property type="entry name" value="Pectinesterase_inhib_dom"/>
</dbReference>
<sequence>MEKKGKIIVSVIVISLIIALGVAIGVIISVKKKSEELQNTKERVTNLMCHNTEEEYQNLCHEVLRKVDDSSSNDPKAYINTAVDEIRNAINNAINRLMSEEFSKEHDKGINMAIDGCKEVMESALRSTDLISDVLHNNNDINFVQAQSPDLKNWLSSVISYQQSCIDIFEDDKEGELKIKEELQKQSLDRVQKLSVITLDIVAGLAKIVQDLGLNIETKPSSSYSGRVLREEGGDDDNEGFPDWISSTDRILLAKDVKLHVPNVVVAKDGSGNFKTVQGAINSYPKGKNFQGGRFIIYVKGGIYKENCTVPSYAMNIFMYGDGPTKTIITASMNNATMGLKTMFTATFVNKAGMFLAKDLRFENAAGPQGHQAVALRNVGDFSAFLNCHIHGYQDTLYVQANRQFYRNCEIAGTVDFIFGTSLALIQRSKLIVRKPLSTQFNILTADGTVYKNMTTGIVIQECEIVPDPLFDRVKYQVKTYLGRPWKEGSRTIIMESYLGDWIDPEGWAPHQGNEVNGTVDYCEYGNSGPGASVQRRIKWKGYRGIISKNEAKRFTLGEFLKGGPNNSAEKWLTALGVPFESGFLRP</sequence>
<comment type="similarity">
    <text evidence="4">In the C-terminal section; belongs to the pectinesterase family.</text>
</comment>
<dbReference type="SUPFAM" id="SSF101148">
    <property type="entry name" value="Plant invertase/pectin methylesterase inhibitor"/>
    <property type="match status" value="1"/>
</dbReference>
<dbReference type="EMBL" id="JASCZI010000678">
    <property type="protein sequence ID" value="MED6112948.1"/>
    <property type="molecule type" value="Genomic_DNA"/>
</dbReference>
<dbReference type="PROSITE" id="PS00503">
    <property type="entry name" value="PECTINESTERASE_2"/>
    <property type="match status" value="1"/>
</dbReference>
<dbReference type="Proteomes" id="UP001341840">
    <property type="component" value="Unassembled WGS sequence"/>
</dbReference>
<evidence type="ECO:0000256" key="9">
    <source>
        <dbReference type="RuleBase" id="RU000589"/>
    </source>
</evidence>
<keyword evidence="6 9" id="KW-0378">Hydrolase</keyword>
<dbReference type="InterPro" id="IPR012334">
    <property type="entry name" value="Pectin_lyas_fold"/>
</dbReference>
<dbReference type="SUPFAM" id="SSF51126">
    <property type="entry name" value="Pectin lyase-like"/>
    <property type="match status" value="1"/>
</dbReference>
<protein>
    <recommendedName>
        <fullName evidence="9">Pectinesterase</fullName>
        <ecNumber evidence="9">3.1.1.11</ecNumber>
    </recommendedName>
</protein>
<feature type="transmembrane region" description="Helical" evidence="10">
    <location>
        <begin position="7"/>
        <end position="30"/>
    </location>
</feature>
<comment type="catalytic activity">
    <reaction evidence="9">
        <text>[(1-&gt;4)-alpha-D-galacturonosyl methyl ester](n) + n H2O = [(1-&gt;4)-alpha-D-galacturonosyl](n) + n methanol + n H(+)</text>
        <dbReference type="Rhea" id="RHEA:22380"/>
        <dbReference type="Rhea" id="RHEA-COMP:14570"/>
        <dbReference type="Rhea" id="RHEA-COMP:14573"/>
        <dbReference type="ChEBI" id="CHEBI:15377"/>
        <dbReference type="ChEBI" id="CHEBI:15378"/>
        <dbReference type="ChEBI" id="CHEBI:17790"/>
        <dbReference type="ChEBI" id="CHEBI:140522"/>
        <dbReference type="ChEBI" id="CHEBI:140523"/>
        <dbReference type="EC" id="3.1.1.11"/>
    </reaction>
</comment>
<dbReference type="Gene3D" id="1.20.140.40">
    <property type="entry name" value="Invertase/pectin methylesterase inhibitor family protein"/>
    <property type="match status" value="1"/>
</dbReference>
<evidence type="ECO:0000256" key="5">
    <source>
        <dbReference type="ARBA" id="ARBA00022512"/>
    </source>
</evidence>
<keyword evidence="10" id="KW-1133">Transmembrane helix</keyword>
<dbReference type="CDD" id="cd15798">
    <property type="entry name" value="PMEI-like_3"/>
    <property type="match status" value="1"/>
</dbReference>
<evidence type="ECO:0000256" key="7">
    <source>
        <dbReference type="ARBA" id="ARBA00023085"/>
    </source>
</evidence>
<feature type="domain" description="Pectinesterase inhibitor" evidence="11">
    <location>
        <begin position="39"/>
        <end position="201"/>
    </location>
</feature>
<dbReference type="InterPro" id="IPR000070">
    <property type="entry name" value="Pectinesterase_cat"/>
</dbReference>
<evidence type="ECO:0000256" key="2">
    <source>
        <dbReference type="ARBA" id="ARBA00005184"/>
    </source>
</evidence>
<dbReference type="SMART" id="SM00856">
    <property type="entry name" value="PMEI"/>
    <property type="match status" value="1"/>
</dbReference>
<dbReference type="Pfam" id="PF04043">
    <property type="entry name" value="PMEI"/>
    <property type="match status" value="1"/>
</dbReference>
<dbReference type="NCBIfam" id="TIGR01614">
    <property type="entry name" value="PME_inhib"/>
    <property type="match status" value="1"/>
</dbReference>
<name>A0ABU6QN00_9FABA</name>
<keyword evidence="7 9" id="KW-0063">Aspartyl esterase</keyword>
<reference evidence="12 13" key="1">
    <citation type="journal article" date="2023" name="Plants (Basel)">
        <title>Bridging the Gap: Combining Genomics and Transcriptomics Approaches to Understand Stylosanthes scabra, an Orphan Legume from the Brazilian Caatinga.</title>
        <authorList>
            <person name="Ferreira-Neto J.R.C."/>
            <person name="da Silva M.D."/>
            <person name="Binneck E."/>
            <person name="de Melo N.F."/>
            <person name="da Silva R.H."/>
            <person name="de Melo A.L.T.M."/>
            <person name="Pandolfi V."/>
            <person name="Bustamante F.O."/>
            <person name="Brasileiro-Vidal A.C."/>
            <person name="Benko-Iseppon A.M."/>
        </authorList>
    </citation>
    <scope>NUCLEOTIDE SEQUENCE [LARGE SCALE GENOMIC DNA]</scope>
    <source>
        <tissue evidence="12">Leaves</tissue>
    </source>
</reference>
<keyword evidence="10" id="KW-0472">Membrane</keyword>
<feature type="active site" evidence="8">
    <location>
        <position position="416"/>
    </location>
</feature>
<dbReference type="Pfam" id="PF01095">
    <property type="entry name" value="Pectinesterase"/>
    <property type="match status" value="1"/>
</dbReference>
<comment type="caution">
    <text evidence="12">The sequence shown here is derived from an EMBL/GenBank/DDBJ whole genome shotgun (WGS) entry which is preliminary data.</text>
</comment>
<comment type="pathway">
    <text evidence="2 9">Glycan metabolism; pectin degradation; 2-dehydro-3-deoxy-D-gluconate from pectin: step 1/5.</text>
</comment>
<dbReference type="InterPro" id="IPR011050">
    <property type="entry name" value="Pectin_lyase_fold/virulence"/>
</dbReference>
<keyword evidence="10" id="KW-0812">Transmembrane</keyword>
<dbReference type="Gene3D" id="2.160.20.10">
    <property type="entry name" value="Single-stranded right-handed beta-helix, Pectin lyase-like"/>
    <property type="match status" value="1"/>
</dbReference>
<comment type="subcellular location">
    <subcellularLocation>
        <location evidence="1">Secreted</location>
        <location evidence="1">Cell wall</location>
    </subcellularLocation>
</comment>
<keyword evidence="5" id="KW-0134">Cell wall</keyword>
<evidence type="ECO:0000259" key="11">
    <source>
        <dbReference type="SMART" id="SM00856"/>
    </source>
</evidence>
<evidence type="ECO:0000256" key="8">
    <source>
        <dbReference type="PROSITE-ProRule" id="PRU10040"/>
    </source>
</evidence>
<proteinExistence type="inferred from homology"/>
<gene>
    <name evidence="12" type="ORF">PIB30_066453</name>
</gene>
<keyword evidence="5" id="KW-0964">Secreted</keyword>
<evidence type="ECO:0000313" key="12">
    <source>
        <dbReference type="EMBL" id="MED6112948.1"/>
    </source>
</evidence>
<accession>A0ABU6QN00</accession>
<dbReference type="EC" id="3.1.1.11" evidence="9"/>
<organism evidence="12 13">
    <name type="scientific">Stylosanthes scabra</name>
    <dbReference type="NCBI Taxonomy" id="79078"/>
    <lineage>
        <taxon>Eukaryota</taxon>
        <taxon>Viridiplantae</taxon>
        <taxon>Streptophyta</taxon>
        <taxon>Embryophyta</taxon>
        <taxon>Tracheophyta</taxon>
        <taxon>Spermatophyta</taxon>
        <taxon>Magnoliopsida</taxon>
        <taxon>eudicotyledons</taxon>
        <taxon>Gunneridae</taxon>
        <taxon>Pentapetalae</taxon>
        <taxon>rosids</taxon>
        <taxon>fabids</taxon>
        <taxon>Fabales</taxon>
        <taxon>Fabaceae</taxon>
        <taxon>Papilionoideae</taxon>
        <taxon>50 kb inversion clade</taxon>
        <taxon>dalbergioids sensu lato</taxon>
        <taxon>Dalbergieae</taxon>
        <taxon>Pterocarpus clade</taxon>
        <taxon>Stylosanthes</taxon>
    </lineage>
</organism>
<evidence type="ECO:0000313" key="13">
    <source>
        <dbReference type="Proteomes" id="UP001341840"/>
    </source>
</evidence>
<evidence type="ECO:0000256" key="4">
    <source>
        <dbReference type="ARBA" id="ARBA00007786"/>
    </source>
</evidence>